<evidence type="ECO:0000259" key="2">
    <source>
        <dbReference type="Pfam" id="PF13763"/>
    </source>
</evidence>
<feature type="compositionally biased region" description="Basic and acidic residues" evidence="1">
    <location>
        <begin position="118"/>
        <end position="194"/>
    </location>
</feature>
<feature type="compositionally biased region" description="Low complexity" evidence="1">
    <location>
        <begin position="294"/>
        <end position="307"/>
    </location>
</feature>
<organism evidence="3 4">
    <name type="scientific">Novosphingobium capsulatum</name>
    <dbReference type="NCBI Taxonomy" id="13688"/>
    <lineage>
        <taxon>Bacteria</taxon>
        <taxon>Pseudomonadati</taxon>
        <taxon>Pseudomonadota</taxon>
        <taxon>Alphaproteobacteria</taxon>
        <taxon>Sphingomonadales</taxon>
        <taxon>Sphingomonadaceae</taxon>
        <taxon>Novosphingobium</taxon>
    </lineage>
</organism>
<evidence type="ECO:0000256" key="1">
    <source>
        <dbReference type="SAM" id="MobiDB-lite"/>
    </source>
</evidence>
<feature type="region of interest" description="Disordered" evidence="1">
    <location>
        <begin position="1"/>
        <end position="33"/>
    </location>
</feature>
<dbReference type="Proteomes" id="UP001184150">
    <property type="component" value="Unassembled WGS sequence"/>
</dbReference>
<reference evidence="3 4" key="1">
    <citation type="submission" date="2023-07" db="EMBL/GenBank/DDBJ databases">
        <title>Sorghum-associated microbial communities from plants grown in Nebraska, USA.</title>
        <authorList>
            <person name="Schachtman D."/>
        </authorList>
    </citation>
    <scope>NUCLEOTIDE SEQUENCE [LARGE SCALE GENOMIC DNA]</scope>
    <source>
        <strain evidence="3 4">DS1027</strain>
    </source>
</reference>
<keyword evidence="4" id="KW-1185">Reference proteome</keyword>
<dbReference type="InterPro" id="IPR025430">
    <property type="entry name" value="DUF4167"/>
</dbReference>
<feature type="compositionally biased region" description="Pro residues" evidence="1">
    <location>
        <begin position="279"/>
        <end position="293"/>
    </location>
</feature>
<feature type="compositionally biased region" description="Basic and acidic residues" evidence="1">
    <location>
        <begin position="82"/>
        <end position="96"/>
    </location>
</feature>
<feature type="domain" description="DUF4167" evidence="2">
    <location>
        <begin position="4"/>
        <end position="77"/>
    </location>
</feature>
<protein>
    <recommendedName>
        <fullName evidence="2">DUF4167 domain-containing protein</fullName>
    </recommendedName>
</protein>
<gene>
    <name evidence="3" type="ORF">J2792_001589</name>
</gene>
<proteinExistence type="predicted"/>
<evidence type="ECO:0000313" key="3">
    <source>
        <dbReference type="EMBL" id="MDR6510723.1"/>
    </source>
</evidence>
<evidence type="ECO:0000313" key="4">
    <source>
        <dbReference type="Proteomes" id="UP001184150"/>
    </source>
</evidence>
<name>A0ABU1MK62_9SPHN</name>
<feature type="compositionally biased region" description="Low complexity" evidence="1">
    <location>
        <begin position="196"/>
        <end position="205"/>
    </location>
</feature>
<comment type="caution">
    <text evidence="3">The sequence shown here is derived from an EMBL/GenBank/DDBJ whole genome shotgun (WGS) entry which is preliminary data.</text>
</comment>
<dbReference type="EMBL" id="JAVDRD010000003">
    <property type="protein sequence ID" value="MDR6510723.1"/>
    <property type="molecule type" value="Genomic_DNA"/>
</dbReference>
<accession>A0ABU1MK62</accession>
<feature type="region of interest" description="Disordered" evidence="1">
    <location>
        <begin position="82"/>
        <end position="325"/>
    </location>
</feature>
<sequence>MNNNRGNNRRRGRGNNRPQGGGQQLNRIDSRARGNAPQLLEKYRKMAQDAHLNGDRVQAEYYLQFADHYFRVIADTRLRQEEARQRHSGNGERWSEGEPEDDGMDFSIEGDFPAFDRPYVRREEREVRNGDRQDRPERQDRQERPERSDRQDRQERADRTERQGETGNERGSDRGADRASDRSGNRRRFEDRRPSAAVANAADADQPVPLEGVRADEGEPVTDVSDNPFIRESRSPRGPRQQRTERRPRRSAVASEGLDPASLPPAIGVRSEPAAEAPAPAPAPAVTPAPAPAAEPASDASAEAAPAPKRRGRPRKNPLPESAEG</sequence>
<dbReference type="Pfam" id="PF13763">
    <property type="entry name" value="DUF4167"/>
    <property type="match status" value="1"/>
</dbReference>